<dbReference type="KEGG" id="vg:26634475"/>
<sequence length="94" mass="10730">MSNYTQVTVVEFCLFLSDKFMEGKKFEEVDWEAVNARVERQNLTVGEEKLVREFVFGRRMAMRDEDNAAAKAEAVIEKAKKGIQIPYGLAHASL</sequence>
<evidence type="ECO:0000313" key="1">
    <source>
        <dbReference type="EMBL" id="BAS04806.1"/>
    </source>
</evidence>
<protein>
    <submittedName>
        <fullName evidence="1">Uncharacterized protein</fullName>
    </submittedName>
</protein>
<dbReference type="EMBL" id="AP014927">
    <property type="protein sequence ID" value="BAS04806.1"/>
    <property type="molecule type" value="Genomic_DNA"/>
</dbReference>
<dbReference type="RefSeq" id="YP_009207818.1">
    <property type="nucleotide sequence ID" value="NC_028899.1"/>
</dbReference>
<reference evidence="1 2" key="1">
    <citation type="submission" date="2015-07" db="EMBL/GenBank/DDBJ databases">
        <title>Two Asian jumbo phage RSL2 and RSF1 infecting the phytopathogen Ralstonia solanacearum share common features related to the phi-KZ-like phages.</title>
        <authorList>
            <person name="Kawasaki T."/>
            <person name="Fujie M."/>
            <person name="Chatchawankanphanich O."/>
            <person name="Ogata H."/>
            <person name="Yamada T."/>
        </authorList>
    </citation>
    <scope>NUCLEOTIDE SEQUENCE [LARGE SCALE GENOMIC DNA]</scope>
    <source>
        <strain evidence="1 2">RSF1</strain>
    </source>
</reference>
<organism evidence="1 2">
    <name type="scientific">Ralstonia phage RSF1</name>
    <dbReference type="NCBI Taxonomy" id="1689679"/>
    <lineage>
        <taxon>Viruses</taxon>
        <taxon>Duplodnaviria</taxon>
        <taxon>Heunggongvirae</taxon>
        <taxon>Uroviricota</taxon>
        <taxon>Caudoviricetes</taxon>
        <taxon>Chimalliviridae</taxon>
        <taxon>Chiangmaivirus</taxon>
        <taxon>Chiangmaivirus RSF1</taxon>
    </lineage>
</organism>
<keyword evidence="2" id="KW-1185">Reference proteome</keyword>
<accession>A0A0K2QR61</accession>
<evidence type="ECO:0000313" key="2">
    <source>
        <dbReference type="Proteomes" id="UP000202583"/>
    </source>
</evidence>
<proteinExistence type="predicted"/>
<dbReference type="OrthoDB" id="37832at10239"/>
<dbReference type="GeneID" id="26634475"/>
<name>A0A0K2QR61_9CAUD</name>
<dbReference type="Proteomes" id="UP000202583">
    <property type="component" value="Segment"/>
</dbReference>